<evidence type="ECO:0000313" key="3">
    <source>
        <dbReference type="Proteomes" id="UP000828390"/>
    </source>
</evidence>
<organism evidence="2 3">
    <name type="scientific">Dreissena polymorpha</name>
    <name type="common">Zebra mussel</name>
    <name type="synonym">Mytilus polymorpha</name>
    <dbReference type="NCBI Taxonomy" id="45954"/>
    <lineage>
        <taxon>Eukaryota</taxon>
        <taxon>Metazoa</taxon>
        <taxon>Spiralia</taxon>
        <taxon>Lophotrochozoa</taxon>
        <taxon>Mollusca</taxon>
        <taxon>Bivalvia</taxon>
        <taxon>Autobranchia</taxon>
        <taxon>Heteroconchia</taxon>
        <taxon>Euheterodonta</taxon>
        <taxon>Imparidentia</taxon>
        <taxon>Neoheterodontei</taxon>
        <taxon>Myida</taxon>
        <taxon>Dreissenoidea</taxon>
        <taxon>Dreissenidae</taxon>
        <taxon>Dreissena</taxon>
    </lineage>
</organism>
<reference evidence="2" key="2">
    <citation type="submission" date="2020-11" db="EMBL/GenBank/DDBJ databases">
        <authorList>
            <person name="McCartney M.A."/>
            <person name="Auch B."/>
            <person name="Kono T."/>
            <person name="Mallez S."/>
            <person name="Becker A."/>
            <person name="Gohl D.M."/>
            <person name="Silverstein K.A.T."/>
            <person name="Koren S."/>
            <person name="Bechman K.B."/>
            <person name="Herman A."/>
            <person name="Abrahante J.E."/>
            <person name="Garbe J."/>
        </authorList>
    </citation>
    <scope>NUCLEOTIDE SEQUENCE</scope>
    <source>
        <strain evidence="2">Duluth1</strain>
        <tissue evidence="2">Whole animal</tissue>
    </source>
</reference>
<sequence>MSGRGKGVRRRTGKAIAGRERTGERAMRAAVNPAPAVEPMARRRRRAAAETAPVRDPAPTPGQNQRRHSQCNLQSVYAQTRAPEMVR</sequence>
<feature type="region of interest" description="Disordered" evidence="1">
    <location>
        <begin position="1"/>
        <end position="87"/>
    </location>
</feature>
<dbReference type="EMBL" id="JAIWYP010000002">
    <property type="protein sequence ID" value="KAH3863411.1"/>
    <property type="molecule type" value="Genomic_DNA"/>
</dbReference>
<feature type="compositionally biased region" description="Basic and acidic residues" evidence="1">
    <location>
        <begin position="17"/>
        <end position="27"/>
    </location>
</feature>
<name>A0A9D4LV40_DREPO</name>
<protein>
    <submittedName>
        <fullName evidence="2">Uncharacterized protein</fullName>
    </submittedName>
</protein>
<dbReference type="AlphaFoldDB" id="A0A9D4LV40"/>
<evidence type="ECO:0000313" key="2">
    <source>
        <dbReference type="EMBL" id="KAH3863411.1"/>
    </source>
</evidence>
<reference evidence="2" key="1">
    <citation type="journal article" date="2019" name="bioRxiv">
        <title>The Genome of the Zebra Mussel, Dreissena polymorpha: A Resource for Invasive Species Research.</title>
        <authorList>
            <person name="McCartney M.A."/>
            <person name="Auch B."/>
            <person name="Kono T."/>
            <person name="Mallez S."/>
            <person name="Zhang Y."/>
            <person name="Obille A."/>
            <person name="Becker A."/>
            <person name="Abrahante J.E."/>
            <person name="Garbe J."/>
            <person name="Badalamenti J.P."/>
            <person name="Herman A."/>
            <person name="Mangelson H."/>
            <person name="Liachko I."/>
            <person name="Sullivan S."/>
            <person name="Sone E.D."/>
            <person name="Koren S."/>
            <person name="Silverstein K.A.T."/>
            <person name="Beckman K.B."/>
            <person name="Gohl D.M."/>
        </authorList>
    </citation>
    <scope>NUCLEOTIDE SEQUENCE</scope>
    <source>
        <strain evidence="2">Duluth1</strain>
        <tissue evidence="2">Whole animal</tissue>
    </source>
</reference>
<evidence type="ECO:0000256" key="1">
    <source>
        <dbReference type="SAM" id="MobiDB-lite"/>
    </source>
</evidence>
<gene>
    <name evidence="2" type="ORF">DPMN_026398</name>
</gene>
<comment type="caution">
    <text evidence="2">The sequence shown here is derived from an EMBL/GenBank/DDBJ whole genome shotgun (WGS) entry which is preliminary data.</text>
</comment>
<keyword evidence="3" id="KW-1185">Reference proteome</keyword>
<accession>A0A9D4LV40</accession>
<proteinExistence type="predicted"/>
<dbReference type="Proteomes" id="UP000828390">
    <property type="component" value="Unassembled WGS sequence"/>
</dbReference>
<feature type="compositionally biased region" description="Basic residues" evidence="1">
    <location>
        <begin position="1"/>
        <end position="13"/>
    </location>
</feature>